<dbReference type="CDD" id="cd18773">
    <property type="entry name" value="PDC1_HK_sensor"/>
    <property type="match status" value="1"/>
</dbReference>
<gene>
    <name evidence="4" type="ORF">OVY01_20215</name>
</gene>
<name>A0ABT3ZSF3_9BURK</name>
<sequence>MSSPIEMNGATVASFRRRRLRRILVPALRRVLEAHVLFPLFSLLLLIVGWTAVVHLIDVERGAAIRATAELSRELADTYEAQMVRNLAAIDQTLKTVKYAYELKGAPALRELQDKGLLPSPIVFEVAVASENGALMVASRPQYRGSIAGSRVFRNEREREAEDAEATPMVSRVERNDVTGQVEITFSRRLRGARGGFGGIVMVSVDPAYFTSGYDTARMGTTGLLALLGSDGIVRARQVGEEISWGESLSAETMRTALVATSDQAQVREWDDGVQRYTNVHVLHGFPLLAVVGLGADEQCAQFRHHRATYLIEAVIASMLLMSLAFILSRTSWQLSVSRKRARQAEQTFYAASENSLDAFFFLHSEKDAHGRIDDFVLRETNRRGIELSGLAREHLLGRTLDVAFPGFRQNGMFEALIGVVETGVVEEHEWLHARGDASFVWLHRQVVRVEDGVVAIVRDISARKGAESRRIEQNRVLEMIATSTPLKDVLGHLMLLVEAQIPNARCAALLPDEDGEHLAVWAAPGLPDRYAKRVHGAPIGAHAGPGGRAIYSRRPVIAVDLAQDPDTVDHITVSGLHGIAGCWGYPVLSPEGVALGALTFYLRVAHAPDADELQVIAMATRIAGIAIERSQAEARIHHMATHDALTGLPNRALLADRLDQVLLQAQRYERGVTVVFIDLDNFKLINDSLGHHAGDDLLKQLASRMVNCLRRTDTVVRLGGDEFVIVLFNQEQGDENILPSIEKIREALLDPVDLAGQTYRVTCSMGLATYPADGADAETLLMNADAAMYRAKELGRNNYQFYTRNMNERIHEKLDLQSALRQAIANDEFTLLYQPQVDLKSERIFGVEALLRWEHPEKGTIMPGDFIPIAEETGLIVAIDEWVLRAACAQNKAWQDAGMPMLTMSVNVSGKQFLQSDWSTRVSNVLRETGLAACYLELEVSEAAIMQDIGAAIATMRALQAEGIRLAIDDFGAGYSSLTALAHYPVVRLKLDQAFVQALPGSADDSAIAREVIRLGQQFDLSVIAEGVENAAQSQFLRENDCHEMQGYHYSRPMPAAALEVLLREPFRWSAT</sequence>
<accession>A0ABT3ZSF3</accession>
<dbReference type="InterPro" id="IPR052155">
    <property type="entry name" value="Biofilm_reg_signaling"/>
</dbReference>
<dbReference type="PROSITE" id="PS50887">
    <property type="entry name" value="GGDEF"/>
    <property type="match status" value="1"/>
</dbReference>
<dbReference type="SUPFAM" id="SSF55785">
    <property type="entry name" value="PYP-like sensor domain (PAS domain)"/>
    <property type="match status" value="1"/>
</dbReference>
<keyword evidence="1" id="KW-0812">Transmembrane</keyword>
<dbReference type="SUPFAM" id="SSF55073">
    <property type="entry name" value="Nucleotide cyclase"/>
    <property type="match status" value="1"/>
</dbReference>
<keyword evidence="1" id="KW-0472">Membrane</keyword>
<evidence type="ECO:0000259" key="2">
    <source>
        <dbReference type="PROSITE" id="PS50883"/>
    </source>
</evidence>
<dbReference type="InterPro" id="IPR035965">
    <property type="entry name" value="PAS-like_dom_sf"/>
</dbReference>
<dbReference type="Gene3D" id="3.30.450.40">
    <property type="match status" value="1"/>
</dbReference>
<dbReference type="SMART" id="SM00267">
    <property type="entry name" value="GGDEF"/>
    <property type="match status" value="1"/>
</dbReference>
<dbReference type="InterPro" id="IPR043128">
    <property type="entry name" value="Rev_trsase/Diguanyl_cyclase"/>
</dbReference>
<organism evidence="4 5">
    <name type="scientific">Robbsia betulipollinis</name>
    <dbReference type="NCBI Taxonomy" id="2981849"/>
    <lineage>
        <taxon>Bacteria</taxon>
        <taxon>Pseudomonadati</taxon>
        <taxon>Pseudomonadota</taxon>
        <taxon>Betaproteobacteria</taxon>
        <taxon>Burkholderiales</taxon>
        <taxon>Burkholderiaceae</taxon>
        <taxon>Robbsia</taxon>
    </lineage>
</organism>
<evidence type="ECO:0000256" key="1">
    <source>
        <dbReference type="SAM" id="Phobius"/>
    </source>
</evidence>
<dbReference type="Pfam" id="PF00563">
    <property type="entry name" value="EAL"/>
    <property type="match status" value="1"/>
</dbReference>
<dbReference type="Pfam" id="PF00990">
    <property type="entry name" value="GGDEF"/>
    <property type="match status" value="1"/>
</dbReference>
<dbReference type="CDD" id="cd12915">
    <property type="entry name" value="PDC2_DGC_like"/>
    <property type="match status" value="1"/>
</dbReference>
<feature type="domain" description="EAL" evidence="2">
    <location>
        <begin position="814"/>
        <end position="1068"/>
    </location>
</feature>
<dbReference type="Gene3D" id="3.30.450.20">
    <property type="entry name" value="PAS domain"/>
    <property type="match status" value="3"/>
</dbReference>
<dbReference type="PANTHER" id="PTHR44757">
    <property type="entry name" value="DIGUANYLATE CYCLASE DGCP"/>
    <property type="match status" value="1"/>
</dbReference>
<feature type="transmembrane region" description="Helical" evidence="1">
    <location>
        <begin position="310"/>
        <end position="329"/>
    </location>
</feature>
<dbReference type="SMART" id="SM00065">
    <property type="entry name" value="GAF"/>
    <property type="match status" value="1"/>
</dbReference>
<dbReference type="CDD" id="cd01948">
    <property type="entry name" value="EAL"/>
    <property type="match status" value="1"/>
</dbReference>
<protein>
    <submittedName>
        <fullName evidence="4">EAL domain-containing protein</fullName>
    </submittedName>
</protein>
<dbReference type="NCBIfam" id="TIGR00254">
    <property type="entry name" value="GGDEF"/>
    <property type="match status" value="1"/>
</dbReference>
<dbReference type="InterPro" id="IPR029787">
    <property type="entry name" value="Nucleotide_cyclase"/>
</dbReference>
<dbReference type="RefSeq" id="WP_267849372.1">
    <property type="nucleotide sequence ID" value="NZ_JAPMXC010000010.1"/>
</dbReference>
<feature type="domain" description="GGDEF" evidence="3">
    <location>
        <begin position="671"/>
        <end position="805"/>
    </location>
</feature>
<proteinExistence type="predicted"/>
<dbReference type="SMART" id="SM00052">
    <property type="entry name" value="EAL"/>
    <property type="match status" value="1"/>
</dbReference>
<dbReference type="CDD" id="cd01949">
    <property type="entry name" value="GGDEF"/>
    <property type="match status" value="1"/>
</dbReference>
<evidence type="ECO:0000313" key="4">
    <source>
        <dbReference type="EMBL" id="MCY0389473.1"/>
    </source>
</evidence>
<dbReference type="EMBL" id="JAPMXC010000010">
    <property type="protein sequence ID" value="MCY0389473.1"/>
    <property type="molecule type" value="Genomic_DNA"/>
</dbReference>
<reference evidence="4" key="1">
    <citation type="submission" date="2022-11" db="EMBL/GenBank/DDBJ databases">
        <title>Robbsia betulipollinis sp. nov., isolated from pollen of birch (Betula pendula).</title>
        <authorList>
            <person name="Shi H."/>
            <person name="Ambika Manirajan B."/>
            <person name="Ratering S."/>
            <person name="Geissler-Plaum R."/>
            <person name="Schnell S."/>
        </authorList>
    </citation>
    <scope>NUCLEOTIDE SEQUENCE</scope>
    <source>
        <strain evidence="4">Bb-Pol-6</strain>
    </source>
</reference>
<evidence type="ECO:0000259" key="3">
    <source>
        <dbReference type="PROSITE" id="PS50887"/>
    </source>
</evidence>
<dbReference type="Pfam" id="PF13185">
    <property type="entry name" value="GAF_2"/>
    <property type="match status" value="1"/>
</dbReference>
<feature type="transmembrane region" description="Helical" evidence="1">
    <location>
        <begin position="36"/>
        <end position="57"/>
    </location>
</feature>
<keyword evidence="1" id="KW-1133">Transmembrane helix</keyword>
<dbReference type="CDD" id="cd00130">
    <property type="entry name" value="PAS"/>
    <property type="match status" value="1"/>
</dbReference>
<dbReference type="Gene3D" id="3.30.70.270">
    <property type="match status" value="1"/>
</dbReference>
<dbReference type="Gene3D" id="3.20.20.450">
    <property type="entry name" value="EAL domain"/>
    <property type="match status" value="1"/>
</dbReference>
<dbReference type="InterPro" id="IPR003018">
    <property type="entry name" value="GAF"/>
</dbReference>
<dbReference type="SUPFAM" id="SSF55781">
    <property type="entry name" value="GAF domain-like"/>
    <property type="match status" value="1"/>
</dbReference>
<dbReference type="InterPro" id="IPR035919">
    <property type="entry name" value="EAL_sf"/>
</dbReference>
<dbReference type="InterPro" id="IPR000160">
    <property type="entry name" value="GGDEF_dom"/>
</dbReference>
<dbReference type="InterPro" id="IPR001633">
    <property type="entry name" value="EAL_dom"/>
</dbReference>
<dbReference type="InterPro" id="IPR029016">
    <property type="entry name" value="GAF-like_dom_sf"/>
</dbReference>
<evidence type="ECO:0000313" key="5">
    <source>
        <dbReference type="Proteomes" id="UP001082899"/>
    </source>
</evidence>
<dbReference type="NCBIfam" id="TIGR00229">
    <property type="entry name" value="sensory_box"/>
    <property type="match status" value="1"/>
</dbReference>
<dbReference type="SUPFAM" id="SSF141868">
    <property type="entry name" value="EAL domain-like"/>
    <property type="match status" value="1"/>
</dbReference>
<keyword evidence="5" id="KW-1185">Reference proteome</keyword>
<dbReference type="Proteomes" id="UP001082899">
    <property type="component" value="Unassembled WGS sequence"/>
</dbReference>
<dbReference type="PROSITE" id="PS50883">
    <property type="entry name" value="EAL"/>
    <property type="match status" value="1"/>
</dbReference>
<dbReference type="InterPro" id="IPR000014">
    <property type="entry name" value="PAS"/>
</dbReference>
<dbReference type="PANTHER" id="PTHR44757:SF2">
    <property type="entry name" value="BIOFILM ARCHITECTURE MAINTENANCE PROTEIN MBAA"/>
    <property type="match status" value="1"/>
</dbReference>
<comment type="caution">
    <text evidence="4">The sequence shown here is derived from an EMBL/GenBank/DDBJ whole genome shotgun (WGS) entry which is preliminary data.</text>
</comment>